<feature type="coiled-coil region" evidence="1">
    <location>
        <begin position="46"/>
        <end position="99"/>
    </location>
</feature>
<reference evidence="2 3" key="1">
    <citation type="submission" date="2023-04" db="EMBL/GenBank/DDBJ databases">
        <title>Spirochaete genome identified in red abalone sample constitutes a novel genus.</title>
        <authorList>
            <person name="Sharma S.P."/>
            <person name="Purcell C.M."/>
            <person name="Hyde J.R."/>
            <person name="Severin A.J."/>
        </authorList>
    </citation>
    <scope>NUCLEOTIDE SEQUENCE [LARGE SCALE GENOMIC DNA]</scope>
    <source>
        <strain evidence="2 3">SP-2023</strain>
    </source>
</reference>
<dbReference type="Proteomes" id="UP001228690">
    <property type="component" value="Chromosome"/>
</dbReference>
<dbReference type="RefSeq" id="WP_326927654.1">
    <property type="nucleotide sequence ID" value="NZ_CP123443.1"/>
</dbReference>
<evidence type="ECO:0000313" key="2">
    <source>
        <dbReference type="EMBL" id="WGK69471.1"/>
    </source>
</evidence>
<organism evidence="2 3">
    <name type="scientific">Candidatus Haliotispira prima</name>
    <dbReference type="NCBI Taxonomy" id="3034016"/>
    <lineage>
        <taxon>Bacteria</taxon>
        <taxon>Pseudomonadati</taxon>
        <taxon>Spirochaetota</taxon>
        <taxon>Spirochaetia</taxon>
        <taxon>Spirochaetales</taxon>
        <taxon>Spirochaetaceae</taxon>
        <taxon>Candidatus Haliotispira</taxon>
    </lineage>
</organism>
<accession>A0ABY8MHI7</accession>
<keyword evidence="1" id="KW-0175">Coiled coil</keyword>
<evidence type="ECO:0000313" key="3">
    <source>
        <dbReference type="Proteomes" id="UP001228690"/>
    </source>
</evidence>
<evidence type="ECO:0000256" key="1">
    <source>
        <dbReference type="SAM" id="Coils"/>
    </source>
</evidence>
<protein>
    <submittedName>
        <fullName evidence="2">Uncharacterized protein</fullName>
    </submittedName>
</protein>
<keyword evidence="3" id="KW-1185">Reference proteome</keyword>
<dbReference type="EMBL" id="CP123443">
    <property type="protein sequence ID" value="WGK69471.1"/>
    <property type="molecule type" value="Genomic_DNA"/>
</dbReference>
<gene>
    <name evidence="2" type="ORF">P0082_01025</name>
</gene>
<name>A0ABY8MHI7_9SPIO</name>
<proteinExistence type="predicted"/>
<sequence length="183" mass="20504">MISVGGAAAGVVASFAVLKSKVGSLYEENKAQNARITALESFYSKNSTLKEDLEKTVEEIKRDLEKALEDTKENLEKVLEDTKENLEKVNNKVLALENFRSESQSFVKDFPGAKTAMFKRLDSHAQLLTSLREQLMGVPSMKDVRLDFVSKDVYDQLVKYLDKQLVLIGIGISKILDRIEGKT</sequence>